<reference evidence="2 3" key="1">
    <citation type="submission" date="2017-02" db="EMBL/GenBank/DDBJ databases">
        <authorList>
            <person name="Peterson S.W."/>
        </authorList>
    </citation>
    <scope>NUCLEOTIDE SEQUENCE [LARGE SCALE GENOMIC DNA]</scope>
    <source>
        <strain evidence="2 3">DSM 25262</strain>
    </source>
</reference>
<dbReference type="Proteomes" id="UP000190961">
    <property type="component" value="Unassembled WGS sequence"/>
</dbReference>
<keyword evidence="1" id="KW-0812">Transmembrane</keyword>
<keyword evidence="1" id="KW-0472">Membrane</keyword>
<evidence type="ECO:0000313" key="2">
    <source>
        <dbReference type="EMBL" id="SKC85110.1"/>
    </source>
</evidence>
<evidence type="ECO:0008006" key="4">
    <source>
        <dbReference type="Google" id="ProtNLM"/>
    </source>
</evidence>
<evidence type="ECO:0000256" key="1">
    <source>
        <dbReference type="SAM" id="Phobius"/>
    </source>
</evidence>
<dbReference type="AlphaFoldDB" id="A0A1T5MA35"/>
<dbReference type="RefSeq" id="WP_079689359.1">
    <property type="nucleotide sequence ID" value="NZ_FUZU01000004.1"/>
</dbReference>
<keyword evidence="3" id="KW-1185">Reference proteome</keyword>
<feature type="transmembrane region" description="Helical" evidence="1">
    <location>
        <begin position="40"/>
        <end position="57"/>
    </location>
</feature>
<name>A0A1T5MA35_9BACT</name>
<organism evidence="2 3">
    <name type="scientific">Ohtaekwangia koreensis</name>
    <dbReference type="NCBI Taxonomy" id="688867"/>
    <lineage>
        <taxon>Bacteria</taxon>
        <taxon>Pseudomonadati</taxon>
        <taxon>Bacteroidota</taxon>
        <taxon>Cytophagia</taxon>
        <taxon>Cytophagales</taxon>
        <taxon>Fulvivirgaceae</taxon>
        <taxon>Ohtaekwangia</taxon>
    </lineage>
</organism>
<evidence type="ECO:0000313" key="3">
    <source>
        <dbReference type="Proteomes" id="UP000190961"/>
    </source>
</evidence>
<accession>A0A1T5MA35</accession>
<feature type="transmembrane region" description="Helical" evidence="1">
    <location>
        <begin position="18"/>
        <end position="34"/>
    </location>
</feature>
<proteinExistence type="predicted"/>
<dbReference type="EMBL" id="FUZU01000004">
    <property type="protein sequence ID" value="SKC85110.1"/>
    <property type="molecule type" value="Genomic_DNA"/>
</dbReference>
<keyword evidence="1" id="KW-1133">Transmembrane helix</keyword>
<gene>
    <name evidence="2" type="ORF">SAMN05660236_4823</name>
</gene>
<protein>
    <recommendedName>
        <fullName evidence="4">PH domain-containing protein</fullName>
    </recommendedName>
</protein>
<sequence length="153" mass="18060">MKKGKVSSNVIEYSIGRLVYRYIVVLVVVMFVFSSDLKSLHVFLFVLAHTLLFYLQFRSSYKKIYVSENNLSIFYSKISFKKPLIYNFSQIEYFFFQIHGGYYGDLYFNIHFVNGKKKRVYLSRGEIAVLREYLRDKGLKTKNSKYTGEGAGW</sequence>